<dbReference type="Proteomes" id="UP000029708">
    <property type="component" value="Unassembled WGS sequence"/>
</dbReference>
<proteinExistence type="predicted"/>
<organism evidence="2 4">
    <name type="scientific">Oleiagrimonas soli</name>
    <dbReference type="NCBI Taxonomy" id="1543381"/>
    <lineage>
        <taxon>Bacteria</taxon>
        <taxon>Pseudomonadati</taxon>
        <taxon>Pseudomonadota</taxon>
        <taxon>Gammaproteobacteria</taxon>
        <taxon>Lysobacterales</taxon>
        <taxon>Rhodanobacteraceae</taxon>
        <taxon>Oleiagrimonas</taxon>
    </lineage>
</organism>
<name>A0A099CTP8_9GAMM</name>
<evidence type="ECO:0000313" key="2">
    <source>
        <dbReference type="EMBL" id="KGI76987.1"/>
    </source>
</evidence>
<comment type="caution">
    <text evidence="2">The sequence shown here is derived from an EMBL/GenBank/DDBJ whole genome shotgun (WGS) entry which is preliminary data.</text>
</comment>
<dbReference type="EMBL" id="JROI01000014">
    <property type="protein sequence ID" value="KGI76987.1"/>
    <property type="molecule type" value="Genomic_DNA"/>
</dbReference>
<dbReference type="PROSITE" id="PS51257">
    <property type="entry name" value="PROKAR_LIPOPROTEIN"/>
    <property type="match status" value="1"/>
</dbReference>
<evidence type="ECO:0008006" key="6">
    <source>
        <dbReference type="Google" id="ProtNLM"/>
    </source>
</evidence>
<dbReference type="OrthoDB" id="5954188at2"/>
<feature type="chain" id="PRO_5035986734" description="Late embryogenesis abundant protein LEA-2 subgroup domain-containing protein" evidence="1">
    <location>
        <begin position="20"/>
        <end position="154"/>
    </location>
</feature>
<sequence length="154" mass="16670">MKRVLSVATLIVAIVALSACGPTRKSVFPPLVSIQQLHVGADGQWRMQLRIQNNSYDGVKFRAVNLDMKLHGADAGRIDQAIDLDIPALSVDVADVRITPSPTAARLLAGNAVRYQLEGTATGTPEQDKKPRTFKVKSGDTWLSPVPGIANTWR</sequence>
<evidence type="ECO:0000313" key="4">
    <source>
        <dbReference type="Proteomes" id="UP000029708"/>
    </source>
</evidence>
<feature type="signal peptide" evidence="1">
    <location>
        <begin position="1"/>
        <end position="19"/>
    </location>
</feature>
<dbReference type="HOGENOM" id="CLU_139662_0_0_6"/>
<evidence type="ECO:0000313" key="3">
    <source>
        <dbReference type="EMBL" id="MBB6185505.1"/>
    </source>
</evidence>
<keyword evidence="1" id="KW-0732">Signal</keyword>
<evidence type="ECO:0000313" key="5">
    <source>
        <dbReference type="Proteomes" id="UP000560000"/>
    </source>
</evidence>
<keyword evidence="4" id="KW-1185">Reference proteome</keyword>
<accession>A0A099CTP8</accession>
<reference evidence="2 4" key="1">
    <citation type="submission" date="2014-09" db="EMBL/GenBank/DDBJ databases">
        <title>Xanthomonadaceae 3.5X direct submission.</title>
        <authorList>
            <person name="Fang T."/>
            <person name="Wang H."/>
        </authorList>
    </citation>
    <scope>NUCLEOTIDE SEQUENCE [LARGE SCALE GENOMIC DNA]</scope>
    <source>
        <strain evidence="2 4">3.5X</strain>
    </source>
</reference>
<dbReference type="AlphaFoldDB" id="A0A099CTP8"/>
<gene>
    <name evidence="3" type="ORF">HNQ86_002850</name>
    <name evidence="2" type="ORF">LF63_0111985</name>
</gene>
<dbReference type="STRING" id="1543381.LF63_0111985"/>
<dbReference type="EMBL" id="JACHET010000001">
    <property type="protein sequence ID" value="MBB6185505.1"/>
    <property type="molecule type" value="Genomic_DNA"/>
</dbReference>
<dbReference type="RefSeq" id="WP_043102107.1">
    <property type="nucleotide sequence ID" value="NZ_JACHET010000001.1"/>
</dbReference>
<evidence type="ECO:0000256" key="1">
    <source>
        <dbReference type="SAM" id="SignalP"/>
    </source>
</evidence>
<reference evidence="3 5" key="2">
    <citation type="submission" date="2020-08" db="EMBL/GenBank/DDBJ databases">
        <title>Genomic Encyclopedia of Type Strains, Phase IV (KMG-IV): sequencing the most valuable type-strain genomes for metagenomic binning, comparative biology and taxonomic classification.</title>
        <authorList>
            <person name="Goeker M."/>
        </authorList>
    </citation>
    <scope>NUCLEOTIDE SEQUENCE [LARGE SCALE GENOMIC DNA]</scope>
    <source>
        <strain evidence="3 5">DSM 107085</strain>
    </source>
</reference>
<protein>
    <recommendedName>
        <fullName evidence="6">Late embryogenesis abundant protein LEA-2 subgroup domain-containing protein</fullName>
    </recommendedName>
</protein>
<dbReference type="Proteomes" id="UP000560000">
    <property type="component" value="Unassembled WGS sequence"/>
</dbReference>